<sequence length="284" mass="31150">MIAMTGKAIRKWWALFALPTFAAFIIGFLVPFFMGVYLSFCKFTTVTDAKFIGLKNYQRALNDPEFLRALGFTAAFTVVTTVVINVVAFAIAYLLTKAIKGSTIFRSVFFMPNLIGGIILGYIWVLLLNGVLAYFKTSITTSPVYGFWGLVILVCWQQIGYMMIIYIAGLQSLPGDVIEAAAVDGANGTQTMFKVIIPLMMPSITVCSFLTVTNGFKLFDQNLALTNGMPSNKSEMLALNIFRTFYGRVGYEGVGQAKAVVFFIVVAAIALIQNRLTTSKEVAA</sequence>
<dbReference type="Pfam" id="PF00528">
    <property type="entry name" value="BPD_transp_1"/>
    <property type="match status" value="1"/>
</dbReference>
<proteinExistence type="inferred from homology"/>
<keyword evidence="3" id="KW-1003">Cell membrane</keyword>
<feature type="transmembrane region" description="Helical" evidence="7">
    <location>
        <begin position="253"/>
        <end position="272"/>
    </location>
</feature>
<dbReference type="Proteomes" id="UP000029080">
    <property type="component" value="Unassembled WGS sequence"/>
</dbReference>
<feature type="transmembrane region" description="Helical" evidence="7">
    <location>
        <begin position="12"/>
        <end position="34"/>
    </location>
</feature>
<feature type="transmembrane region" description="Helical" evidence="7">
    <location>
        <begin position="191"/>
        <end position="212"/>
    </location>
</feature>
<dbReference type="eggNOG" id="COG1175">
    <property type="taxonomic scope" value="Bacteria"/>
</dbReference>
<name>A0A087EAY5_9BIFI</name>
<organism evidence="9 10">
    <name type="scientific">Bifidobacterium tsurumiense</name>
    <dbReference type="NCBI Taxonomy" id="356829"/>
    <lineage>
        <taxon>Bacteria</taxon>
        <taxon>Bacillati</taxon>
        <taxon>Actinomycetota</taxon>
        <taxon>Actinomycetes</taxon>
        <taxon>Bifidobacteriales</taxon>
        <taxon>Bifidobacteriaceae</taxon>
        <taxon>Bifidobacterium</taxon>
    </lineage>
</organism>
<reference evidence="9 10" key="1">
    <citation type="submission" date="2014-03" db="EMBL/GenBank/DDBJ databases">
        <title>Genomics of Bifidobacteria.</title>
        <authorList>
            <person name="Ventura M."/>
            <person name="Milani C."/>
            <person name="Lugli G.A."/>
        </authorList>
    </citation>
    <scope>NUCLEOTIDE SEQUENCE [LARGE SCALE GENOMIC DNA]</scope>
    <source>
        <strain evidence="9 10">JCM 13495</strain>
    </source>
</reference>
<evidence type="ECO:0000256" key="4">
    <source>
        <dbReference type="ARBA" id="ARBA00022692"/>
    </source>
</evidence>
<feature type="transmembrane region" description="Helical" evidence="7">
    <location>
        <begin position="147"/>
        <end position="170"/>
    </location>
</feature>
<dbReference type="PANTHER" id="PTHR43227:SF11">
    <property type="entry name" value="BLL4140 PROTEIN"/>
    <property type="match status" value="1"/>
</dbReference>
<dbReference type="STRING" id="356829.BITS_1456"/>
<evidence type="ECO:0000259" key="8">
    <source>
        <dbReference type="PROSITE" id="PS50928"/>
    </source>
</evidence>
<dbReference type="GO" id="GO:0005886">
    <property type="term" value="C:plasma membrane"/>
    <property type="evidence" value="ECO:0007669"/>
    <property type="project" value="UniProtKB-SubCell"/>
</dbReference>
<dbReference type="EMBL" id="JGZU01000017">
    <property type="protein sequence ID" value="KFJ04936.1"/>
    <property type="molecule type" value="Genomic_DNA"/>
</dbReference>
<evidence type="ECO:0000256" key="5">
    <source>
        <dbReference type="ARBA" id="ARBA00022989"/>
    </source>
</evidence>
<dbReference type="OrthoDB" id="3810889at2"/>
<evidence type="ECO:0000256" key="7">
    <source>
        <dbReference type="RuleBase" id="RU363032"/>
    </source>
</evidence>
<keyword evidence="10" id="KW-1185">Reference proteome</keyword>
<accession>A0A087EAY5</accession>
<evidence type="ECO:0000256" key="3">
    <source>
        <dbReference type="ARBA" id="ARBA00022475"/>
    </source>
</evidence>
<keyword evidence="2 7" id="KW-0813">Transport</keyword>
<dbReference type="InterPro" id="IPR035906">
    <property type="entry name" value="MetI-like_sf"/>
</dbReference>
<keyword evidence="4 7" id="KW-0812">Transmembrane</keyword>
<comment type="caution">
    <text evidence="9">The sequence shown here is derived from an EMBL/GenBank/DDBJ whole genome shotgun (WGS) entry which is preliminary data.</text>
</comment>
<feature type="domain" description="ABC transmembrane type-1" evidence="8">
    <location>
        <begin position="70"/>
        <end position="273"/>
    </location>
</feature>
<protein>
    <submittedName>
        <fullName evidence="9">ABC transporter permease</fullName>
    </submittedName>
</protein>
<evidence type="ECO:0000313" key="9">
    <source>
        <dbReference type="EMBL" id="KFJ04936.1"/>
    </source>
</evidence>
<dbReference type="Gene3D" id="1.10.3720.10">
    <property type="entry name" value="MetI-like"/>
    <property type="match status" value="1"/>
</dbReference>
<comment type="subcellular location">
    <subcellularLocation>
        <location evidence="1 7">Cell membrane</location>
        <topology evidence="1 7">Multi-pass membrane protein</topology>
    </subcellularLocation>
</comment>
<dbReference type="SUPFAM" id="SSF161098">
    <property type="entry name" value="MetI-like"/>
    <property type="match status" value="1"/>
</dbReference>
<gene>
    <name evidence="9" type="ORF">BITS_1456</name>
</gene>
<keyword evidence="6 7" id="KW-0472">Membrane</keyword>
<dbReference type="PROSITE" id="PS50928">
    <property type="entry name" value="ABC_TM1"/>
    <property type="match status" value="1"/>
</dbReference>
<evidence type="ECO:0000256" key="2">
    <source>
        <dbReference type="ARBA" id="ARBA00022448"/>
    </source>
</evidence>
<comment type="similarity">
    <text evidence="7">Belongs to the binding-protein-dependent transport system permease family.</text>
</comment>
<keyword evidence="5 7" id="KW-1133">Transmembrane helix</keyword>
<evidence type="ECO:0000256" key="1">
    <source>
        <dbReference type="ARBA" id="ARBA00004651"/>
    </source>
</evidence>
<dbReference type="InterPro" id="IPR050809">
    <property type="entry name" value="UgpAE/MalFG_permease"/>
</dbReference>
<feature type="transmembrane region" description="Helical" evidence="7">
    <location>
        <begin position="69"/>
        <end position="96"/>
    </location>
</feature>
<dbReference type="CDD" id="cd06261">
    <property type="entry name" value="TM_PBP2"/>
    <property type="match status" value="1"/>
</dbReference>
<dbReference type="PANTHER" id="PTHR43227">
    <property type="entry name" value="BLL4140 PROTEIN"/>
    <property type="match status" value="1"/>
</dbReference>
<evidence type="ECO:0000256" key="6">
    <source>
        <dbReference type="ARBA" id="ARBA00023136"/>
    </source>
</evidence>
<feature type="transmembrane region" description="Helical" evidence="7">
    <location>
        <begin position="108"/>
        <end position="135"/>
    </location>
</feature>
<dbReference type="RefSeq" id="WP_026642468.1">
    <property type="nucleotide sequence ID" value="NZ_JGZU01000017.1"/>
</dbReference>
<dbReference type="GO" id="GO:0055085">
    <property type="term" value="P:transmembrane transport"/>
    <property type="evidence" value="ECO:0007669"/>
    <property type="project" value="InterPro"/>
</dbReference>
<dbReference type="InterPro" id="IPR000515">
    <property type="entry name" value="MetI-like"/>
</dbReference>
<evidence type="ECO:0000313" key="10">
    <source>
        <dbReference type="Proteomes" id="UP000029080"/>
    </source>
</evidence>
<dbReference type="AlphaFoldDB" id="A0A087EAY5"/>